<gene>
    <name evidence="7" type="ORF">ACFOW1_04635</name>
</gene>
<dbReference type="InterPro" id="IPR000962">
    <property type="entry name" value="Znf_DskA_TraR"/>
</dbReference>
<feature type="domain" description="Zinc finger DksA/TraR C4-type" evidence="6">
    <location>
        <begin position="304"/>
        <end position="331"/>
    </location>
</feature>
<keyword evidence="1" id="KW-0479">Metal-binding</keyword>
<feature type="region of interest" description="Disordered" evidence="5">
    <location>
        <begin position="1"/>
        <end position="27"/>
    </location>
</feature>
<dbReference type="PROSITE" id="PS51128">
    <property type="entry name" value="ZF_DKSA_2"/>
    <property type="match status" value="1"/>
</dbReference>
<accession>A0ABV8PSR5</accession>
<feature type="compositionally biased region" description="Low complexity" evidence="5">
    <location>
        <begin position="14"/>
        <end position="27"/>
    </location>
</feature>
<evidence type="ECO:0000256" key="5">
    <source>
        <dbReference type="SAM" id="MobiDB-lite"/>
    </source>
</evidence>
<keyword evidence="3" id="KW-0862">Zinc</keyword>
<dbReference type="Gene3D" id="1.20.120.910">
    <property type="entry name" value="DksA, coiled-coil domain"/>
    <property type="match status" value="1"/>
</dbReference>
<dbReference type="PANTHER" id="PTHR33823">
    <property type="entry name" value="RNA POLYMERASE-BINDING TRANSCRIPTION FACTOR DKSA-RELATED"/>
    <property type="match status" value="1"/>
</dbReference>
<reference evidence="8" key="1">
    <citation type="journal article" date="2019" name="Int. J. Syst. Evol. Microbiol.">
        <title>The Global Catalogue of Microorganisms (GCM) 10K type strain sequencing project: providing services to taxonomists for standard genome sequencing and annotation.</title>
        <authorList>
            <consortium name="The Broad Institute Genomics Platform"/>
            <consortium name="The Broad Institute Genome Sequencing Center for Infectious Disease"/>
            <person name="Wu L."/>
            <person name="Ma J."/>
        </authorList>
    </citation>
    <scope>NUCLEOTIDE SEQUENCE [LARGE SCALE GENOMIC DNA]</scope>
    <source>
        <strain evidence="8">CECT 8010</strain>
    </source>
</reference>
<feature type="zinc finger region" description="dksA C4-type" evidence="4">
    <location>
        <begin position="308"/>
        <end position="332"/>
    </location>
</feature>
<dbReference type="PANTHER" id="PTHR33823:SF2">
    <property type="entry name" value="RNA POLYMERASE-BINDING TRANSCRIPTION FACTOR DKSA"/>
    <property type="match status" value="1"/>
</dbReference>
<evidence type="ECO:0000259" key="6">
    <source>
        <dbReference type="Pfam" id="PF01258"/>
    </source>
</evidence>
<protein>
    <submittedName>
        <fullName evidence="7">TraR/DksA C4-type zinc finger protein</fullName>
    </submittedName>
</protein>
<evidence type="ECO:0000313" key="7">
    <source>
        <dbReference type="EMBL" id="MFC4231163.1"/>
    </source>
</evidence>
<feature type="compositionally biased region" description="Basic residues" evidence="5">
    <location>
        <begin position="1"/>
        <end position="13"/>
    </location>
</feature>
<name>A0ABV8PSR5_9BACT</name>
<evidence type="ECO:0000256" key="2">
    <source>
        <dbReference type="ARBA" id="ARBA00022771"/>
    </source>
</evidence>
<keyword evidence="8" id="KW-1185">Reference proteome</keyword>
<dbReference type="EMBL" id="JBHSDC010000003">
    <property type="protein sequence ID" value="MFC4231163.1"/>
    <property type="molecule type" value="Genomic_DNA"/>
</dbReference>
<evidence type="ECO:0000313" key="8">
    <source>
        <dbReference type="Proteomes" id="UP001595906"/>
    </source>
</evidence>
<comment type="caution">
    <text evidence="7">The sequence shown here is derived from an EMBL/GenBank/DDBJ whole genome shotgun (WGS) entry which is preliminary data.</text>
</comment>
<keyword evidence="2" id="KW-0863">Zinc-finger</keyword>
<evidence type="ECO:0000256" key="3">
    <source>
        <dbReference type="ARBA" id="ARBA00022833"/>
    </source>
</evidence>
<dbReference type="RefSeq" id="WP_379012550.1">
    <property type="nucleotide sequence ID" value="NZ_JBHSDC010000003.1"/>
</dbReference>
<sequence length="342" mass="36791">MAIKKPAPKKAAKVSKPAAKPAAKSTANVVVKVPAKKAAPKKEEALVPAKKAEVAAKSVAKTVSKAPLKKAAVKKEPEPAKKVASKKAAVKKIDAKVVVKSTATKKLTTIKPTTKVVAKSTKSAAKVVEAPTKKVVLTTKTVAKVEEKPIAASAKKMAKSKAPEVPATPRKPVKKALEPIKEVKVGKIITKSSVPYNPVYTPMEKRANTPAQSSSPLVKYSDSDLNEFRDLINKKMDTAKKELAYLQGLITRKDEGGGNDEARYMTMEDGSMSMEREQLSQMAGRQITYIDHLEKAIMRIENKTYGVCRVTGKLIDKARLRAVPHATLSLEAKLGLVKPGSE</sequence>
<dbReference type="Pfam" id="PF01258">
    <property type="entry name" value="zf-dskA_traR"/>
    <property type="match status" value="1"/>
</dbReference>
<proteinExistence type="predicted"/>
<organism evidence="7 8">
    <name type="scientific">Parasediminibacterium paludis</name>
    <dbReference type="NCBI Taxonomy" id="908966"/>
    <lineage>
        <taxon>Bacteria</taxon>
        <taxon>Pseudomonadati</taxon>
        <taxon>Bacteroidota</taxon>
        <taxon>Chitinophagia</taxon>
        <taxon>Chitinophagales</taxon>
        <taxon>Chitinophagaceae</taxon>
        <taxon>Parasediminibacterium</taxon>
    </lineage>
</organism>
<evidence type="ECO:0000256" key="1">
    <source>
        <dbReference type="ARBA" id="ARBA00022723"/>
    </source>
</evidence>
<dbReference type="Proteomes" id="UP001595906">
    <property type="component" value="Unassembled WGS sequence"/>
</dbReference>
<evidence type="ECO:0000256" key="4">
    <source>
        <dbReference type="PROSITE-ProRule" id="PRU00510"/>
    </source>
</evidence>